<dbReference type="EMBL" id="JAGFBR010000224">
    <property type="protein sequence ID" value="KAH0446292.1"/>
    <property type="molecule type" value="Genomic_DNA"/>
</dbReference>
<keyword evidence="13" id="KW-1185">Reference proteome</keyword>
<reference evidence="12 13" key="1">
    <citation type="journal article" date="2021" name="Hortic Res">
        <title>Chromosome-scale assembly of the Dendrobium chrysotoxum genome enhances the understanding of orchid evolution.</title>
        <authorList>
            <person name="Zhang Y."/>
            <person name="Zhang G.Q."/>
            <person name="Zhang D."/>
            <person name="Liu X.D."/>
            <person name="Xu X.Y."/>
            <person name="Sun W.H."/>
            <person name="Yu X."/>
            <person name="Zhu X."/>
            <person name="Wang Z.W."/>
            <person name="Zhao X."/>
            <person name="Zhong W.Y."/>
            <person name="Chen H."/>
            <person name="Yin W.L."/>
            <person name="Huang T."/>
            <person name="Niu S.C."/>
            <person name="Liu Z.J."/>
        </authorList>
    </citation>
    <scope>NUCLEOTIDE SEQUENCE [LARGE SCALE GENOMIC DNA]</scope>
    <source>
        <strain evidence="12">Lindl</strain>
    </source>
</reference>
<evidence type="ECO:0000256" key="5">
    <source>
        <dbReference type="ARBA" id="ARBA00022967"/>
    </source>
</evidence>
<evidence type="ECO:0000313" key="13">
    <source>
        <dbReference type="Proteomes" id="UP000775213"/>
    </source>
</evidence>
<feature type="transmembrane region" description="Helical" evidence="10">
    <location>
        <begin position="21"/>
        <end position="39"/>
    </location>
</feature>
<evidence type="ECO:0000256" key="9">
    <source>
        <dbReference type="ARBA" id="ARBA00049512"/>
    </source>
</evidence>
<protein>
    <recommendedName>
        <fullName evidence="11">Cytochrome oxidase subunit II copper A binding domain-containing protein</fullName>
    </recommendedName>
</protein>
<feature type="transmembrane region" description="Helical" evidence="10">
    <location>
        <begin position="219"/>
        <end position="240"/>
    </location>
</feature>
<dbReference type="PRINTS" id="PR01166">
    <property type="entry name" value="CYCOXIDASEII"/>
</dbReference>
<feature type="transmembrane region" description="Helical" evidence="10">
    <location>
        <begin position="399"/>
        <end position="417"/>
    </location>
</feature>
<dbReference type="SUPFAM" id="SSF49503">
    <property type="entry name" value="Cupredoxins"/>
    <property type="match status" value="1"/>
</dbReference>
<comment type="cofactor">
    <cofactor evidence="1">
        <name>Cu cation</name>
        <dbReference type="ChEBI" id="CHEBI:23378"/>
    </cofactor>
</comment>
<evidence type="ECO:0000256" key="7">
    <source>
        <dbReference type="ARBA" id="ARBA00023027"/>
    </source>
</evidence>
<feature type="transmembrane region" description="Helical" evidence="10">
    <location>
        <begin position="168"/>
        <end position="189"/>
    </location>
</feature>
<evidence type="ECO:0000256" key="4">
    <source>
        <dbReference type="ARBA" id="ARBA00022692"/>
    </source>
</evidence>
<evidence type="ECO:0000256" key="6">
    <source>
        <dbReference type="ARBA" id="ARBA00022989"/>
    </source>
</evidence>
<evidence type="ECO:0000256" key="2">
    <source>
        <dbReference type="ARBA" id="ARBA00004141"/>
    </source>
</evidence>
<evidence type="ECO:0000256" key="10">
    <source>
        <dbReference type="SAM" id="Phobius"/>
    </source>
</evidence>
<dbReference type="GO" id="GO:0016020">
    <property type="term" value="C:membrane"/>
    <property type="evidence" value="ECO:0007669"/>
    <property type="project" value="UniProtKB-SubCell"/>
</dbReference>
<dbReference type="InterPro" id="IPR001750">
    <property type="entry name" value="ND/Mrp_TM"/>
</dbReference>
<feature type="domain" description="Cytochrome oxidase subunit II copper A binding" evidence="11">
    <location>
        <begin position="21"/>
        <end position="162"/>
    </location>
</feature>
<keyword evidence="8 10" id="KW-0472">Membrane</keyword>
<comment type="caution">
    <text evidence="12">The sequence shown here is derived from an EMBL/GenBank/DDBJ whole genome shotgun (WGS) entry which is preliminary data.</text>
</comment>
<evidence type="ECO:0000256" key="8">
    <source>
        <dbReference type="ARBA" id="ARBA00023136"/>
    </source>
</evidence>
<evidence type="ECO:0000256" key="1">
    <source>
        <dbReference type="ARBA" id="ARBA00001935"/>
    </source>
</evidence>
<keyword evidence="6 10" id="KW-1133">Transmembrane helix</keyword>
<dbReference type="Pfam" id="PF00361">
    <property type="entry name" value="Proton_antipo_M"/>
    <property type="match status" value="1"/>
</dbReference>
<keyword evidence="5" id="KW-1278">Translocase</keyword>
<dbReference type="GO" id="GO:0009536">
    <property type="term" value="C:plastid"/>
    <property type="evidence" value="ECO:0007669"/>
    <property type="project" value="UniProtKB-ARBA"/>
</dbReference>
<dbReference type="GO" id="GO:0004129">
    <property type="term" value="F:cytochrome-c oxidase activity"/>
    <property type="evidence" value="ECO:0007669"/>
    <property type="project" value="UniProtKB-EC"/>
</dbReference>
<sequence length="427" mass="48091">MLSIILNYNKAKISNKYTNHGTLLSLLLNYYILWMSYQYPDFTNNDDEFVEFDSYIVPESDLELGKLRMLEVDNRVIIPELTHTRFIVGGADVIHSYACPSLGIKCDAYPGRLNQSSVYLNREVLFVISGASLLITSADLGSIYLCIELQSFSLYIISSLHRNSESSTGGLSSCFILLGIALIYANSGLTNLDGIYSIFIIDIMIGTVLGLSQNRIKRLLAYSTISHIGFILLALIVHTLDSYQAYLFYIIQYIFTNLNAFMIIIAMGFYLYLHYTNNTEFNSLSEKNNSPIQLINQLKGLPPLVGFFGKLAVLTTALDNDKFILVLTAILSSVIGAVYYLTIIKTIYFEDKEYKKSHTYVEISLSNSFSITLDQFTIRNLLSINLDILGNLHLSLTNIGLYLIITTFIIFMYYLLATNYNVATPNG</sequence>
<dbReference type="InterPro" id="IPR002429">
    <property type="entry name" value="CcO_II-like_C"/>
</dbReference>
<dbReference type="PANTHER" id="PTHR22773">
    <property type="entry name" value="NADH DEHYDROGENASE"/>
    <property type="match status" value="1"/>
</dbReference>
<feature type="transmembrane region" description="Helical" evidence="10">
    <location>
        <begin position="195"/>
        <end position="212"/>
    </location>
</feature>
<keyword evidence="3" id="KW-0813">Transport</keyword>
<feature type="transmembrane region" description="Helical" evidence="10">
    <location>
        <begin position="124"/>
        <end position="147"/>
    </location>
</feature>
<comment type="catalytic activity">
    <reaction evidence="9">
        <text>4 Fe(II)-[cytochrome c] + O2 + 8 H(+)(in) = 4 Fe(III)-[cytochrome c] + 2 H2O + 4 H(+)(out)</text>
        <dbReference type="Rhea" id="RHEA:11436"/>
        <dbReference type="Rhea" id="RHEA-COMP:10350"/>
        <dbReference type="Rhea" id="RHEA-COMP:14399"/>
        <dbReference type="ChEBI" id="CHEBI:15377"/>
        <dbReference type="ChEBI" id="CHEBI:15378"/>
        <dbReference type="ChEBI" id="CHEBI:15379"/>
        <dbReference type="ChEBI" id="CHEBI:29033"/>
        <dbReference type="ChEBI" id="CHEBI:29034"/>
        <dbReference type="EC" id="7.1.1.9"/>
    </reaction>
    <physiologicalReaction direction="left-to-right" evidence="9">
        <dbReference type="Rhea" id="RHEA:11437"/>
    </physiologicalReaction>
</comment>
<proteinExistence type="predicted"/>
<dbReference type="InterPro" id="IPR008972">
    <property type="entry name" value="Cupredoxin"/>
</dbReference>
<keyword evidence="7" id="KW-0520">NAD</keyword>
<evidence type="ECO:0000313" key="12">
    <source>
        <dbReference type="EMBL" id="KAH0446292.1"/>
    </source>
</evidence>
<organism evidence="12 13">
    <name type="scientific">Dendrobium chrysotoxum</name>
    <name type="common">Orchid</name>
    <dbReference type="NCBI Taxonomy" id="161865"/>
    <lineage>
        <taxon>Eukaryota</taxon>
        <taxon>Viridiplantae</taxon>
        <taxon>Streptophyta</taxon>
        <taxon>Embryophyta</taxon>
        <taxon>Tracheophyta</taxon>
        <taxon>Spermatophyta</taxon>
        <taxon>Magnoliopsida</taxon>
        <taxon>Liliopsida</taxon>
        <taxon>Asparagales</taxon>
        <taxon>Orchidaceae</taxon>
        <taxon>Epidendroideae</taxon>
        <taxon>Malaxideae</taxon>
        <taxon>Dendrobiinae</taxon>
        <taxon>Dendrobium</taxon>
    </lineage>
</organism>
<feature type="transmembrane region" description="Helical" evidence="10">
    <location>
        <begin position="323"/>
        <end position="348"/>
    </location>
</feature>
<dbReference type="PROSITE" id="PS50857">
    <property type="entry name" value="COX2_CUA"/>
    <property type="match status" value="1"/>
</dbReference>
<accession>A0AAV7FRA1</accession>
<keyword evidence="4 10" id="KW-0812">Transmembrane</keyword>
<name>A0AAV7FRA1_DENCH</name>
<evidence type="ECO:0000256" key="3">
    <source>
        <dbReference type="ARBA" id="ARBA00022448"/>
    </source>
</evidence>
<dbReference type="GO" id="GO:0005507">
    <property type="term" value="F:copper ion binding"/>
    <property type="evidence" value="ECO:0007669"/>
    <property type="project" value="InterPro"/>
</dbReference>
<evidence type="ECO:0000259" key="11">
    <source>
        <dbReference type="PROSITE" id="PS50857"/>
    </source>
</evidence>
<feature type="transmembrane region" description="Helical" evidence="10">
    <location>
        <begin position="246"/>
        <end position="273"/>
    </location>
</feature>
<gene>
    <name evidence="12" type="ORF">IEQ34_024867</name>
</gene>
<dbReference type="Pfam" id="PF00116">
    <property type="entry name" value="COX2"/>
    <property type="match status" value="1"/>
</dbReference>
<dbReference type="Gene3D" id="2.60.40.420">
    <property type="entry name" value="Cupredoxins - blue copper proteins"/>
    <property type="match status" value="1"/>
</dbReference>
<comment type="subcellular location">
    <subcellularLocation>
        <location evidence="2">Membrane</location>
        <topology evidence="2">Multi-pass membrane protein</topology>
    </subcellularLocation>
</comment>
<dbReference type="Proteomes" id="UP000775213">
    <property type="component" value="Unassembled WGS sequence"/>
</dbReference>
<dbReference type="AlphaFoldDB" id="A0AAV7FRA1"/>